<gene>
    <name evidence="2" type="ORF">Pph01_69060</name>
</gene>
<feature type="region of interest" description="Disordered" evidence="1">
    <location>
        <begin position="39"/>
        <end position="67"/>
    </location>
</feature>
<dbReference type="EMBL" id="BOOP01000037">
    <property type="protein sequence ID" value="GII41903.1"/>
    <property type="molecule type" value="Genomic_DNA"/>
</dbReference>
<evidence type="ECO:0000313" key="2">
    <source>
        <dbReference type="EMBL" id="GII41903.1"/>
    </source>
</evidence>
<keyword evidence="3" id="KW-1185">Reference proteome</keyword>
<reference evidence="2 3" key="1">
    <citation type="submission" date="2021-01" db="EMBL/GenBank/DDBJ databases">
        <title>Whole genome shotgun sequence of Planotetraspora phitsanulokensis NBRC 104273.</title>
        <authorList>
            <person name="Komaki H."/>
            <person name="Tamura T."/>
        </authorList>
    </citation>
    <scope>NUCLEOTIDE SEQUENCE [LARGE SCALE GENOMIC DNA]</scope>
    <source>
        <strain evidence="2 3">NBRC 104273</strain>
    </source>
</reference>
<accession>A0A8J3UB14</accession>
<dbReference type="RefSeq" id="WP_204077345.1">
    <property type="nucleotide sequence ID" value="NZ_BAABHI010000011.1"/>
</dbReference>
<organism evidence="2 3">
    <name type="scientific">Planotetraspora phitsanulokensis</name>
    <dbReference type="NCBI Taxonomy" id="575192"/>
    <lineage>
        <taxon>Bacteria</taxon>
        <taxon>Bacillati</taxon>
        <taxon>Actinomycetota</taxon>
        <taxon>Actinomycetes</taxon>
        <taxon>Streptosporangiales</taxon>
        <taxon>Streptosporangiaceae</taxon>
        <taxon>Planotetraspora</taxon>
    </lineage>
</organism>
<sequence>MALTTRVRQFTESKPFYAFAGAASYAVEKLRKVPKQLRTRRQEVGETAKELPSKARKTVAENLPEPAREVTDTVAALLNEVYDELAVRGRKVVKQVSGDAAQELEKVSETAQPATARDKQEAPARKPGRPASRTQRTKTPSRV</sequence>
<dbReference type="Proteomes" id="UP000622547">
    <property type="component" value="Unassembled WGS sequence"/>
</dbReference>
<dbReference type="AlphaFoldDB" id="A0A8J3UB14"/>
<feature type="compositionally biased region" description="Basic and acidic residues" evidence="1">
    <location>
        <begin position="40"/>
        <end position="53"/>
    </location>
</feature>
<name>A0A8J3UB14_9ACTN</name>
<proteinExistence type="predicted"/>
<evidence type="ECO:0000256" key="1">
    <source>
        <dbReference type="SAM" id="MobiDB-lite"/>
    </source>
</evidence>
<protein>
    <submittedName>
        <fullName evidence="2">Uncharacterized protein</fullName>
    </submittedName>
</protein>
<feature type="region of interest" description="Disordered" evidence="1">
    <location>
        <begin position="98"/>
        <end position="143"/>
    </location>
</feature>
<comment type="caution">
    <text evidence="2">The sequence shown here is derived from an EMBL/GenBank/DDBJ whole genome shotgun (WGS) entry which is preliminary data.</text>
</comment>
<evidence type="ECO:0000313" key="3">
    <source>
        <dbReference type="Proteomes" id="UP000622547"/>
    </source>
</evidence>